<proteinExistence type="predicted"/>
<evidence type="ECO:0000256" key="1">
    <source>
        <dbReference type="ARBA" id="ARBA00022603"/>
    </source>
</evidence>
<keyword evidence="2" id="KW-0808">Transferase</keyword>
<dbReference type="GO" id="GO:0008168">
    <property type="term" value="F:methyltransferase activity"/>
    <property type="evidence" value="ECO:0007669"/>
    <property type="project" value="UniProtKB-KW"/>
</dbReference>
<dbReference type="PROSITE" id="PS51683">
    <property type="entry name" value="SAM_OMT_II"/>
    <property type="match status" value="1"/>
</dbReference>
<reference evidence="6" key="1">
    <citation type="journal article" date="2019" name="Int. J. Syst. Evol. Microbiol.">
        <title>The Global Catalogue of Microorganisms (GCM) 10K type strain sequencing project: providing services to taxonomists for standard genome sequencing and annotation.</title>
        <authorList>
            <consortium name="The Broad Institute Genomics Platform"/>
            <consortium name="The Broad Institute Genome Sequencing Center for Infectious Disease"/>
            <person name="Wu L."/>
            <person name="Ma J."/>
        </authorList>
    </citation>
    <scope>NUCLEOTIDE SEQUENCE [LARGE SCALE GENOMIC DNA]</scope>
    <source>
        <strain evidence="6">JCM 4542</strain>
    </source>
</reference>
<sequence length="332" mass="35954">MTSSSLDHAVFGVFSTHALHLADKHGVFTHLITEGPATSASIAAARGIDEETLERLLLVLAAVSVVERAPGGTYRVPDGHAALLDPRSPRYLGDFVRHLVTNTTGQLTRLDDYLARGKAVADAGRPAPFDSIYRDEAATGEFLEAMWNLSFEVSKELVRLAGLEDVRTLVDVGGASGAFAVAALRHYPQLAVSVLDLPEVGPFLDRTRQAEGLGERLSFVAGDFFRDPLPAADCLSFGYILSDWEDKTCVELLRKAYDACSPGGRVLLMERLFDDDGGPMATAVMNLSMHVETQGRHRTAAEYTALLQEAGFGDCSVHRSSWDKHLVVGRKA</sequence>
<keyword evidence="3" id="KW-0949">S-adenosyl-L-methionine</keyword>
<dbReference type="Pfam" id="PF00891">
    <property type="entry name" value="Methyltransf_2"/>
    <property type="match status" value="1"/>
</dbReference>
<evidence type="ECO:0000313" key="5">
    <source>
        <dbReference type="EMBL" id="GAA2711269.1"/>
    </source>
</evidence>
<evidence type="ECO:0000256" key="2">
    <source>
        <dbReference type="ARBA" id="ARBA00022679"/>
    </source>
</evidence>
<gene>
    <name evidence="5" type="ORF">GCM10010315_12720</name>
</gene>
<accession>A0ABP6G1E6</accession>
<evidence type="ECO:0000313" key="6">
    <source>
        <dbReference type="Proteomes" id="UP001500886"/>
    </source>
</evidence>
<name>A0ABP6G1E6_9ACTN</name>
<dbReference type="Gene3D" id="1.10.10.10">
    <property type="entry name" value="Winged helix-like DNA-binding domain superfamily/Winged helix DNA-binding domain"/>
    <property type="match status" value="1"/>
</dbReference>
<comment type="caution">
    <text evidence="5">The sequence shown here is derived from an EMBL/GenBank/DDBJ whole genome shotgun (WGS) entry which is preliminary data.</text>
</comment>
<dbReference type="CDD" id="cd02440">
    <property type="entry name" value="AdoMet_MTases"/>
    <property type="match status" value="1"/>
</dbReference>
<dbReference type="PANTHER" id="PTHR43712:SF2">
    <property type="entry name" value="O-METHYLTRANSFERASE CICE"/>
    <property type="match status" value="1"/>
</dbReference>
<dbReference type="InterPro" id="IPR016461">
    <property type="entry name" value="COMT-like"/>
</dbReference>
<dbReference type="Proteomes" id="UP001500886">
    <property type="component" value="Unassembled WGS sequence"/>
</dbReference>
<evidence type="ECO:0000256" key="3">
    <source>
        <dbReference type="ARBA" id="ARBA00022691"/>
    </source>
</evidence>
<organism evidence="5 6">
    <name type="scientific">Streptomyces luteosporeus</name>
    <dbReference type="NCBI Taxonomy" id="173856"/>
    <lineage>
        <taxon>Bacteria</taxon>
        <taxon>Bacillati</taxon>
        <taxon>Actinomycetota</taxon>
        <taxon>Actinomycetes</taxon>
        <taxon>Kitasatosporales</taxon>
        <taxon>Streptomycetaceae</taxon>
        <taxon>Streptomyces</taxon>
    </lineage>
</organism>
<dbReference type="SUPFAM" id="SSF46785">
    <property type="entry name" value="Winged helix' DNA-binding domain"/>
    <property type="match status" value="1"/>
</dbReference>
<keyword evidence="6" id="KW-1185">Reference proteome</keyword>
<dbReference type="InterPro" id="IPR036390">
    <property type="entry name" value="WH_DNA-bd_sf"/>
</dbReference>
<dbReference type="InterPro" id="IPR036388">
    <property type="entry name" value="WH-like_DNA-bd_sf"/>
</dbReference>
<dbReference type="PANTHER" id="PTHR43712">
    <property type="entry name" value="PUTATIVE (AFU_ORTHOLOGUE AFUA_4G14580)-RELATED"/>
    <property type="match status" value="1"/>
</dbReference>
<dbReference type="EMBL" id="BAAASL010000004">
    <property type="protein sequence ID" value="GAA2711269.1"/>
    <property type="molecule type" value="Genomic_DNA"/>
</dbReference>
<keyword evidence="1 5" id="KW-0489">Methyltransferase</keyword>
<evidence type="ECO:0000259" key="4">
    <source>
        <dbReference type="Pfam" id="PF00891"/>
    </source>
</evidence>
<dbReference type="InterPro" id="IPR001077">
    <property type="entry name" value="COMT_C"/>
</dbReference>
<protein>
    <submittedName>
        <fullName evidence="5">Methyltransferase</fullName>
    </submittedName>
</protein>
<dbReference type="RefSeq" id="WP_344433772.1">
    <property type="nucleotide sequence ID" value="NZ_BAAASL010000004.1"/>
</dbReference>
<dbReference type="InterPro" id="IPR029063">
    <property type="entry name" value="SAM-dependent_MTases_sf"/>
</dbReference>
<dbReference type="GO" id="GO:0032259">
    <property type="term" value="P:methylation"/>
    <property type="evidence" value="ECO:0007669"/>
    <property type="project" value="UniProtKB-KW"/>
</dbReference>
<feature type="domain" description="O-methyltransferase C-terminal" evidence="4">
    <location>
        <begin position="124"/>
        <end position="312"/>
    </location>
</feature>
<dbReference type="Gene3D" id="3.40.50.150">
    <property type="entry name" value="Vaccinia Virus protein VP39"/>
    <property type="match status" value="1"/>
</dbReference>
<dbReference type="PIRSF" id="PIRSF005739">
    <property type="entry name" value="O-mtase"/>
    <property type="match status" value="1"/>
</dbReference>
<dbReference type="SUPFAM" id="SSF53335">
    <property type="entry name" value="S-adenosyl-L-methionine-dependent methyltransferases"/>
    <property type="match status" value="1"/>
</dbReference>